<dbReference type="Proteomes" id="UP000198571">
    <property type="component" value="Unassembled WGS sequence"/>
</dbReference>
<keyword evidence="1" id="KW-1133">Transmembrane helix</keyword>
<keyword evidence="3" id="KW-1185">Reference proteome</keyword>
<dbReference type="AlphaFoldDB" id="A0A1H9R629"/>
<proteinExistence type="predicted"/>
<gene>
    <name evidence="2" type="ORF">SAMN05518684_1039</name>
</gene>
<name>A0A1H9R629_9BACI</name>
<reference evidence="3" key="1">
    <citation type="submission" date="2016-10" db="EMBL/GenBank/DDBJ databases">
        <authorList>
            <person name="Varghese N."/>
            <person name="Submissions S."/>
        </authorList>
    </citation>
    <scope>NUCLEOTIDE SEQUENCE [LARGE SCALE GENOMIC DNA]</scope>
    <source>
        <strain evidence="3">S9</strain>
    </source>
</reference>
<accession>A0A1H9R629</accession>
<dbReference type="InterPro" id="IPR024490">
    <property type="entry name" value="DUF2759"/>
</dbReference>
<evidence type="ECO:0008006" key="4">
    <source>
        <dbReference type="Google" id="ProtNLM"/>
    </source>
</evidence>
<dbReference type="EMBL" id="FOGT01000003">
    <property type="protein sequence ID" value="SER68311.1"/>
    <property type="molecule type" value="Genomic_DNA"/>
</dbReference>
<organism evidence="2 3">
    <name type="scientific">Salipaludibacillus aurantiacus</name>
    <dbReference type="NCBI Taxonomy" id="1601833"/>
    <lineage>
        <taxon>Bacteria</taxon>
        <taxon>Bacillati</taxon>
        <taxon>Bacillota</taxon>
        <taxon>Bacilli</taxon>
        <taxon>Bacillales</taxon>
        <taxon>Bacillaceae</taxon>
    </lineage>
</organism>
<protein>
    <recommendedName>
        <fullName evidence="4">DUF2759 domain-containing protein</fullName>
    </recommendedName>
</protein>
<evidence type="ECO:0000313" key="3">
    <source>
        <dbReference type="Proteomes" id="UP000198571"/>
    </source>
</evidence>
<keyword evidence="1" id="KW-0472">Membrane</keyword>
<evidence type="ECO:0000313" key="2">
    <source>
        <dbReference type="EMBL" id="SER68311.1"/>
    </source>
</evidence>
<keyword evidence="1" id="KW-0812">Transmembrane</keyword>
<dbReference type="Pfam" id="PF10958">
    <property type="entry name" value="DUF2759"/>
    <property type="match status" value="1"/>
</dbReference>
<sequence>MILGIITLLVTILSLLGGYVELKRKNFFGVGFAAISVAVFGWFSIRTLLAVIFFGGGGTVG</sequence>
<dbReference type="RefSeq" id="WP_093047729.1">
    <property type="nucleotide sequence ID" value="NZ_FOGT01000003.1"/>
</dbReference>
<dbReference type="OrthoDB" id="2355718at2"/>
<feature type="transmembrane region" description="Helical" evidence="1">
    <location>
        <begin position="27"/>
        <end position="54"/>
    </location>
</feature>
<evidence type="ECO:0000256" key="1">
    <source>
        <dbReference type="SAM" id="Phobius"/>
    </source>
</evidence>